<dbReference type="InterPro" id="IPR007055">
    <property type="entry name" value="BON_dom"/>
</dbReference>
<keyword evidence="4" id="KW-1185">Reference proteome</keyword>
<dbReference type="OrthoDB" id="291345at2"/>
<sequence length="208" mass="21006" precursor="true">MVSPNRITRFCRSFSIVLLAAVFAANSPSAQAQETPEATGGTQFQGAEPDLSVFEGVEQGDSIGTAATQGFGIAAEGGAGTAGRTTGGAGGGGFGGGGLGGLFGALGGAFGGHGTSSQKPIIRVRLRSAIEVPPRAASEVQQSARRALNSLPPNRRIRGVNVTMNGPTAILSGTVASEKDRRMSELLMRLEPGVKQVDNQVVVDAAGN</sequence>
<dbReference type="EMBL" id="CP037423">
    <property type="protein sequence ID" value="QDV43622.1"/>
    <property type="molecule type" value="Genomic_DNA"/>
</dbReference>
<evidence type="ECO:0000259" key="2">
    <source>
        <dbReference type="PROSITE" id="PS50914"/>
    </source>
</evidence>
<gene>
    <name evidence="3" type="ORF">Enr13x_34790</name>
</gene>
<feature type="domain" description="BON" evidence="2">
    <location>
        <begin position="136"/>
        <end position="205"/>
    </location>
</feature>
<feature type="chain" id="PRO_5021842952" evidence="1">
    <location>
        <begin position="33"/>
        <end position="208"/>
    </location>
</feature>
<dbReference type="Pfam" id="PF04972">
    <property type="entry name" value="BON"/>
    <property type="match status" value="1"/>
</dbReference>
<dbReference type="KEGG" id="snep:Enr13x_34790"/>
<organism evidence="3 4">
    <name type="scientific">Stieleria neptunia</name>
    <dbReference type="NCBI Taxonomy" id="2527979"/>
    <lineage>
        <taxon>Bacteria</taxon>
        <taxon>Pseudomonadati</taxon>
        <taxon>Planctomycetota</taxon>
        <taxon>Planctomycetia</taxon>
        <taxon>Pirellulales</taxon>
        <taxon>Pirellulaceae</taxon>
        <taxon>Stieleria</taxon>
    </lineage>
</organism>
<evidence type="ECO:0000313" key="4">
    <source>
        <dbReference type="Proteomes" id="UP000319004"/>
    </source>
</evidence>
<dbReference type="Proteomes" id="UP000319004">
    <property type="component" value="Chromosome"/>
</dbReference>
<evidence type="ECO:0000313" key="3">
    <source>
        <dbReference type="EMBL" id="QDV43622.1"/>
    </source>
</evidence>
<evidence type="ECO:0000256" key="1">
    <source>
        <dbReference type="SAM" id="SignalP"/>
    </source>
</evidence>
<dbReference type="RefSeq" id="WP_145387875.1">
    <property type="nucleotide sequence ID" value="NZ_CP037423.1"/>
</dbReference>
<dbReference type="Gene3D" id="3.30.1340.30">
    <property type="match status" value="1"/>
</dbReference>
<feature type="signal peptide" evidence="1">
    <location>
        <begin position="1"/>
        <end position="32"/>
    </location>
</feature>
<name>A0A518HRZ4_9BACT</name>
<protein>
    <submittedName>
        <fullName evidence="3">BON domain protein</fullName>
    </submittedName>
</protein>
<reference evidence="3 4" key="1">
    <citation type="submission" date="2019-03" db="EMBL/GenBank/DDBJ databases">
        <title>Deep-cultivation of Planctomycetes and their phenomic and genomic characterization uncovers novel biology.</title>
        <authorList>
            <person name="Wiegand S."/>
            <person name="Jogler M."/>
            <person name="Boedeker C."/>
            <person name="Pinto D."/>
            <person name="Vollmers J."/>
            <person name="Rivas-Marin E."/>
            <person name="Kohn T."/>
            <person name="Peeters S.H."/>
            <person name="Heuer A."/>
            <person name="Rast P."/>
            <person name="Oberbeckmann S."/>
            <person name="Bunk B."/>
            <person name="Jeske O."/>
            <person name="Meyerdierks A."/>
            <person name="Storesund J.E."/>
            <person name="Kallscheuer N."/>
            <person name="Luecker S."/>
            <person name="Lage O.M."/>
            <person name="Pohl T."/>
            <person name="Merkel B.J."/>
            <person name="Hornburger P."/>
            <person name="Mueller R.-W."/>
            <person name="Bruemmer F."/>
            <person name="Labrenz M."/>
            <person name="Spormann A.M."/>
            <person name="Op den Camp H."/>
            <person name="Overmann J."/>
            <person name="Amann R."/>
            <person name="Jetten M.S.M."/>
            <person name="Mascher T."/>
            <person name="Medema M.H."/>
            <person name="Devos D.P."/>
            <person name="Kaster A.-K."/>
            <person name="Ovreas L."/>
            <person name="Rohde M."/>
            <person name="Galperin M.Y."/>
            <person name="Jogler C."/>
        </authorList>
    </citation>
    <scope>NUCLEOTIDE SEQUENCE [LARGE SCALE GENOMIC DNA]</scope>
    <source>
        <strain evidence="3 4">Enr13</strain>
    </source>
</reference>
<accession>A0A518HRZ4</accession>
<proteinExistence type="predicted"/>
<dbReference type="AlphaFoldDB" id="A0A518HRZ4"/>
<keyword evidence="1" id="KW-0732">Signal</keyword>
<dbReference type="PROSITE" id="PS50914">
    <property type="entry name" value="BON"/>
    <property type="match status" value="1"/>
</dbReference>